<reference evidence="2 3" key="2">
    <citation type="submission" date="2018-11" db="EMBL/GenBank/DDBJ databases">
        <authorList>
            <consortium name="Pathogen Informatics"/>
        </authorList>
    </citation>
    <scope>NUCLEOTIDE SEQUENCE [LARGE SCALE GENOMIC DNA]</scope>
</reference>
<gene>
    <name evidence="2" type="ORF">OFLC_LOCUS10480</name>
</gene>
<dbReference type="Proteomes" id="UP000267606">
    <property type="component" value="Unassembled WGS sequence"/>
</dbReference>
<accession>A0A183HSL6</accession>
<evidence type="ECO:0000313" key="2">
    <source>
        <dbReference type="EMBL" id="VDO68802.1"/>
    </source>
</evidence>
<evidence type="ECO:0000313" key="3">
    <source>
        <dbReference type="Proteomes" id="UP000267606"/>
    </source>
</evidence>
<name>A0A183HSL6_9BILA</name>
<feature type="region of interest" description="Disordered" evidence="1">
    <location>
        <begin position="1"/>
        <end position="35"/>
    </location>
</feature>
<evidence type="ECO:0000313" key="4">
    <source>
        <dbReference type="WBParaSite" id="OFLC_0001047701-mRNA-1"/>
    </source>
</evidence>
<sequence length="60" mass="6632">MKYTKNGEFKKVRGRDEGCNSGGRSHEGRRNGKRSCLVGGIVEKWKSETTTTNDDNGAVE</sequence>
<dbReference type="AlphaFoldDB" id="A0A183HSL6"/>
<organism evidence="4">
    <name type="scientific">Onchocerca flexuosa</name>
    <dbReference type="NCBI Taxonomy" id="387005"/>
    <lineage>
        <taxon>Eukaryota</taxon>
        <taxon>Metazoa</taxon>
        <taxon>Ecdysozoa</taxon>
        <taxon>Nematoda</taxon>
        <taxon>Chromadorea</taxon>
        <taxon>Rhabditida</taxon>
        <taxon>Spirurina</taxon>
        <taxon>Spiruromorpha</taxon>
        <taxon>Filarioidea</taxon>
        <taxon>Onchocercidae</taxon>
        <taxon>Onchocerca</taxon>
    </lineage>
</organism>
<protein>
    <submittedName>
        <fullName evidence="4">Ovule protein</fullName>
    </submittedName>
</protein>
<dbReference type="EMBL" id="UZAJ01014000">
    <property type="protein sequence ID" value="VDO68802.1"/>
    <property type="molecule type" value="Genomic_DNA"/>
</dbReference>
<proteinExistence type="predicted"/>
<evidence type="ECO:0000256" key="1">
    <source>
        <dbReference type="SAM" id="MobiDB-lite"/>
    </source>
</evidence>
<dbReference type="WBParaSite" id="OFLC_0001047701-mRNA-1">
    <property type="protein sequence ID" value="OFLC_0001047701-mRNA-1"/>
    <property type="gene ID" value="OFLC_0001047701"/>
</dbReference>
<reference evidence="4" key="1">
    <citation type="submission" date="2016-06" db="UniProtKB">
        <authorList>
            <consortium name="WormBaseParasite"/>
        </authorList>
    </citation>
    <scope>IDENTIFICATION</scope>
</reference>
<feature type="compositionally biased region" description="Basic and acidic residues" evidence="1">
    <location>
        <begin position="1"/>
        <end position="30"/>
    </location>
</feature>
<keyword evidence="3" id="KW-1185">Reference proteome</keyword>